<dbReference type="PANTHER" id="PTHR11567">
    <property type="entry name" value="ACID PHOSPHATASE-RELATED"/>
    <property type="match status" value="1"/>
</dbReference>
<dbReference type="InterPro" id="IPR000560">
    <property type="entry name" value="His_Pase_clade-2"/>
</dbReference>
<evidence type="ECO:0000313" key="9">
    <source>
        <dbReference type="Proteomes" id="UP000472273"/>
    </source>
</evidence>
<evidence type="ECO:0000256" key="3">
    <source>
        <dbReference type="ARBA" id="ARBA00012646"/>
    </source>
</evidence>
<reference evidence="8" key="2">
    <citation type="submission" date="2025-09" db="UniProtKB">
        <authorList>
            <consortium name="Ensembl"/>
        </authorList>
    </citation>
    <scope>IDENTIFICATION</scope>
</reference>
<dbReference type="Gene3D" id="3.40.50.1240">
    <property type="entry name" value="Phosphoglycerate mutase-like"/>
    <property type="match status" value="1"/>
</dbReference>
<dbReference type="OMA" id="AYNLGQW"/>
<evidence type="ECO:0000256" key="1">
    <source>
        <dbReference type="ARBA" id="ARBA00000032"/>
    </source>
</evidence>
<dbReference type="GO" id="GO:0005886">
    <property type="term" value="C:plasma membrane"/>
    <property type="evidence" value="ECO:0007669"/>
    <property type="project" value="TreeGrafter"/>
</dbReference>
<dbReference type="AlphaFoldDB" id="A0A670YVA4"/>
<evidence type="ECO:0000256" key="2">
    <source>
        <dbReference type="ARBA" id="ARBA00005375"/>
    </source>
</evidence>
<proteinExistence type="inferred from homology"/>
<evidence type="ECO:0000256" key="7">
    <source>
        <dbReference type="ARBA" id="ARBA00023180"/>
    </source>
</evidence>
<dbReference type="CDD" id="cd07061">
    <property type="entry name" value="HP_HAP_like"/>
    <property type="match status" value="1"/>
</dbReference>
<sequence>MDAVPYHSLKLFFGGRRNYIQNIVAVLPPNLLYRHGDRSPLSSFPQNSVKEDAWPWGYGQLTKTGIQQAYNLGQWLKDRYKNFLSPSYKPKEIYVQSTDYDRTIMSAEVVLAGLFPPSAEEEWNPDIHWQPIPVHTMPLSEEKSLRLGAIHLSLS</sequence>
<dbReference type="EC" id="3.1.3.2" evidence="3"/>
<evidence type="ECO:0000256" key="6">
    <source>
        <dbReference type="ARBA" id="ARBA00023157"/>
    </source>
</evidence>
<dbReference type="Proteomes" id="UP000472273">
    <property type="component" value="Unplaced"/>
</dbReference>
<comment type="catalytic activity">
    <reaction evidence="1">
        <text>a phosphate monoester + H2O = an alcohol + phosphate</text>
        <dbReference type="Rhea" id="RHEA:15017"/>
        <dbReference type="ChEBI" id="CHEBI:15377"/>
        <dbReference type="ChEBI" id="CHEBI:30879"/>
        <dbReference type="ChEBI" id="CHEBI:43474"/>
        <dbReference type="ChEBI" id="CHEBI:67140"/>
        <dbReference type="EC" id="3.1.3.2"/>
    </reaction>
</comment>
<evidence type="ECO:0000256" key="5">
    <source>
        <dbReference type="ARBA" id="ARBA00022801"/>
    </source>
</evidence>
<reference evidence="8" key="1">
    <citation type="submission" date="2025-08" db="UniProtKB">
        <authorList>
            <consortium name="Ensembl"/>
        </authorList>
    </citation>
    <scope>IDENTIFICATION</scope>
</reference>
<dbReference type="Pfam" id="PF00328">
    <property type="entry name" value="His_Phos_2"/>
    <property type="match status" value="1"/>
</dbReference>
<dbReference type="GO" id="GO:0003993">
    <property type="term" value="F:acid phosphatase activity"/>
    <property type="evidence" value="ECO:0007669"/>
    <property type="project" value="UniProtKB-EC"/>
</dbReference>
<comment type="similarity">
    <text evidence="2">Belongs to the histidine acid phosphatase family.</text>
</comment>
<dbReference type="SUPFAM" id="SSF53254">
    <property type="entry name" value="Phosphoglycerate mutase-like"/>
    <property type="match status" value="1"/>
</dbReference>
<dbReference type="GeneTree" id="ENSGT00940000160450"/>
<name>A0A670YVA4_PSETE</name>
<dbReference type="InterPro" id="IPR050645">
    <property type="entry name" value="Histidine_acid_phosphatase"/>
</dbReference>
<keyword evidence="9" id="KW-1185">Reference proteome</keyword>
<evidence type="ECO:0000256" key="4">
    <source>
        <dbReference type="ARBA" id="ARBA00022729"/>
    </source>
</evidence>
<dbReference type="InterPro" id="IPR029033">
    <property type="entry name" value="His_PPase_superfam"/>
</dbReference>
<protein>
    <recommendedName>
        <fullName evidence="3">acid phosphatase</fullName>
        <ecNumber evidence="3">3.1.3.2</ecNumber>
    </recommendedName>
</protein>
<keyword evidence="6" id="KW-1015">Disulfide bond</keyword>
<dbReference type="PANTHER" id="PTHR11567:SF211">
    <property type="entry name" value="PROSTATIC ACID PHOSPHATASE"/>
    <property type="match status" value="1"/>
</dbReference>
<keyword evidence="4" id="KW-0732">Signal</keyword>
<accession>A0A670YVA4</accession>
<organism evidence="8 9">
    <name type="scientific">Pseudonaja textilis</name>
    <name type="common">Eastern brown snake</name>
    <dbReference type="NCBI Taxonomy" id="8673"/>
    <lineage>
        <taxon>Eukaryota</taxon>
        <taxon>Metazoa</taxon>
        <taxon>Chordata</taxon>
        <taxon>Craniata</taxon>
        <taxon>Vertebrata</taxon>
        <taxon>Euteleostomi</taxon>
        <taxon>Lepidosauria</taxon>
        <taxon>Squamata</taxon>
        <taxon>Bifurcata</taxon>
        <taxon>Unidentata</taxon>
        <taxon>Episquamata</taxon>
        <taxon>Toxicofera</taxon>
        <taxon>Serpentes</taxon>
        <taxon>Colubroidea</taxon>
        <taxon>Elapidae</taxon>
        <taxon>Hydrophiinae</taxon>
        <taxon>Pseudonaja</taxon>
    </lineage>
</organism>
<evidence type="ECO:0000313" key="8">
    <source>
        <dbReference type="Ensembl" id="ENSPTXP00000015737.1"/>
    </source>
</evidence>
<keyword evidence="5" id="KW-0378">Hydrolase</keyword>
<dbReference type="Ensembl" id="ENSPTXT00000016216.1">
    <property type="protein sequence ID" value="ENSPTXP00000015737.1"/>
    <property type="gene ID" value="ENSPTXG00000010855.1"/>
</dbReference>
<keyword evidence="7" id="KW-0325">Glycoprotein</keyword>